<keyword evidence="4" id="KW-1185">Reference proteome</keyword>
<dbReference type="InterPro" id="IPR025642">
    <property type="entry name" value="DUF4342"/>
</dbReference>
<evidence type="ECO:0000313" key="4">
    <source>
        <dbReference type="Proteomes" id="UP000749311"/>
    </source>
</evidence>
<dbReference type="Pfam" id="PF14242">
    <property type="entry name" value="DUF4342"/>
    <property type="match status" value="1"/>
</dbReference>
<dbReference type="EMBL" id="JAAMOZ010000001">
    <property type="protein sequence ID" value="NIH56928.1"/>
    <property type="molecule type" value="Genomic_DNA"/>
</dbReference>
<feature type="transmembrane region" description="Helical" evidence="1">
    <location>
        <begin position="58"/>
        <end position="84"/>
    </location>
</feature>
<feature type="domain" description="DUF4342" evidence="2">
    <location>
        <begin position="12"/>
        <end position="92"/>
    </location>
</feature>
<comment type="caution">
    <text evidence="3">The sequence shown here is derived from an EMBL/GenBank/DDBJ whole genome shotgun (WGS) entry which is preliminary data.</text>
</comment>
<evidence type="ECO:0000259" key="2">
    <source>
        <dbReference type="Pfam" id="PF14242"/>
    </source>
</evidence>
<keyword evidence="1" id="KW-0472">Membrane</keyword>
<name>A0ABX0SEV1_9ACTN</name>
<dbReference type="RefSeq" id="WP_167166237.1">
    <property type="nucleotide sequence ID" value="NZ_BAAAOO010000015.1"/>
</dbReference>
<accession>A0ABX0SEV1</accession>
<evidence type="ECO:0000313" key="3">
    <source>
        <dbReference type="EMBL" id="NIH56928.1"/>
    </source>
</evidence>
<protein>
    <recommendedName>
        <fullName evidence="2">DUF4342 domain-containing protein</fullName>
    </recommendedName>
</protein>
<proteinExistence type="predicted"/>
<dbReference type="Proteomes" id="UP000749311">
    <property type="component" value="Unassembled WGS sequence"/>
</dbReference>
<sequence length="94" mass="9685">MVNDSHSADGRRSFVERVEVAGEQLVSTVKSLLEDTSAKRVIVKSSGGRTLISVPLSFGLAGSALAVILAPTFAAVAAIGAAFAKVSLEIEREG</sequence>
<evidence type="ECO:0000256" key="1">
    <source>
        <dbReference type="SAM" id="Phobius"/>
    </source>
</evidence>
<gene>
    <name evidence="3" type="ORF">FB473_001573</name>
</gene>
<keyword evidence="1" id="KW-0812">Transmembrane</keyword>
<organism evidence="3 4">
    <name type="scientific">Brooklawnia cerclae</name>
    <dbReference type="NCBI Taxonomy" id="349934"/>
    <lineage>
        <taxon>Bacteria</taxon>
        <taxon>Bacillati</taxon>
        <taxon>Actinomycetota</taxon>
        <taxon>Actinomycetes</taxon>
        <taxon>Propionibacteriales</taxon>
        <taxon>Propionibacteriaceae</taxon>
        <taxon>Brooklawnia</taxon>
    </lineage>
</organism>
<keyword evidence="1" id="KW-1133">Transmembrane helix</keyword>
<reference evidence="3 4" key="1">
    <citation type="submission" date="2020-02" db="EMBL/GenBank/DDBJ databases">
        <title>Sequencing the genomes of 1000 actinobacteria strains.</title>
        <authorList>
            <person name="Klenk H.-P."/>
        </authorList>
    </citation>
    <scope>NUCLEOTIDE SEQUENCE [LARGE SCALE GENOMIC DNA]</scope>
    <source>
        <strain evidence="3 4">DSM 19609</strain>
    </source>
</reference>